<evidence type="ECO:0000313" key="2">
    <source>
        <dbReference type="EMBL" id="ADD05251.1"/>
    </source>
</evidence>
<evidence type="ECO:0000313" key="4">
    <source>
        <dbReference type="Proteomes" id="UP000001879"/>
    </source>
</evidence>
<dbReference type="PaxDb" id="547559-Nmag_1675"/>
<reference evidence="2" key="4">
    <citation type="submission" date="2016-09" db="EMBL/GenBank/DDBJ databases">
        <authorList>
            <person name="Pfeiffer F."/>
        </authorList>
    </citation>
    <scope>NUCLEOTIDE SEQUENCE</scope>
    <source>
        <strain evidence="2">ATCC 43099</strain>
    </source>
</reference>
<keyword evidence="4" id="KW-1185">Reference proteome</keyword>
<reference evidence="3 5" key="3">
    <citation type="journal article" date="2014" name="PLoS Genet.">
        <title>Phylogenetically driven sequencing of extremely halophilic archaea reveals strategies for static and dynamic osmo-response.</title>
        <authorList>
            <person name="Becker E.A."/>
            <person name="Seitzer P.M."/>
            <person name="Tritt A."/>
            <person name="Larsen D."/>
            <person name="Krusor M."/>
            <person name="Yao A.I."/>
            <person name="Wu D."/>
            <person name="Madern D."/>
            <person name="Eisen J.A."/>
            <person name="Darling A.E."/>
            <person name="Facciotti M.T."/>
        </authorList>
    </citation>
    <scope>NUCLEOTIDE SEQUENCE [LARGE SCALE GENOMIC DNA]</scope>
    <source>
        <strain evidence="5">ATCC 43099 / DSM 3394 / CCM 3739 / CIP 104546 / IAM 13178 / JCM 8861 / NBRC 102185 / NCIMB 2190 / MS3</strain>
        <strain evidence="3">MS-3</strain>
    </source>
</reference>
<evidence type="ECO:0000313" key="3">
    <source>
        <dbReference type="EMBL" id="ELY29027.1"/>
    </source>
</evidence>
<feature type="transmembrane region" description="Helical" evidence="1">
    <location>
        <begin position="15"/>
        <end position="33"/>
    </location>
</feature>
<evidence type="ECO:0000313" key="5">
    <source>
        <dbReference type="Proteomes" id="UP000011543"/>
    </source>
</evidence>
<dbReference type="AlphaFoldDB" id="D3SUJ3"/>
<dbReference type="HOGENOM" id="CLU_2839456_0_0_2"/>
<dbReference type="EMBL" id="AOHS01000039">
    <property type="protein sequence ID" value="ELY29027.1"/>
    <property type="molecule type" value="Genomic_DNA"/>
</dbReference>
<keyword evidence="1" id="KW-0472">Membrane</keyword>
<reference evidence="4" key="1">
    <citation type="submission" date="2010-02" db="EMBL/GenBank/DDBJ databases">
        <title>Complete sequence of chromosome of Natrialba magadii ATCC 43099.</title>
        <authorList>
            <consortium name="US DOE Joint Genome Institute"/>
            <person name="Lucas S."/>
            <person name="Copeland A."/>
            <person name="Lapidus A."/>
            <person name="Cheng J.-F."/>
            <person name="Bruce D."/>
            <person name="Goodwin L."/>
            <person name="Pitluck S."/>
            <person name="Davenport K."/>
            <person name="Saunders E."/>
            <person name="Detter J.C."/>
            <person name="Han C."/>
            <person name="Tapia R."/>
            <person name="Land M."/>
            <person name="Hauser L."/>
            <person name="Kyrpides N."/>
            <person name="Mikhailova N."/>
            <person name="De Castro R.E."/>
            <person name="Maupin-Furlow J.A."/>
            <person name="Woyke T."/>
        </authorList>
    </citation>
    <scope>NUCLEOTIDE SEQUENCE [LARGE SCALE GENOMIC DNA]</scope>
    <source>
        <strain evidence="4">ATCC 43099 / DSM 3394 / CCM 3739 / CIP 104546 / IAM 13178 / JCM 8861 / NBRC 102185 / NCIMB 2190 / MS3</strain>
    </source>
</reference>
<gene>
    <name evidence="2" type="ordered locus">Nmag_1675</name>
    <name evidence="3" type="ORF">C500_11980</name>
</gene>
<evidence type="ECO:0000256" key="1">
    <source>
        <dbReference type="SAM" id="Phobius"/>
    </source>
</evidence>
<protein>
    <submittedName>
        <fullName evidence="2">Uncharacterized protein</fullName>
    </submittedName>
</protein>
<dbReference type="PATRIC" id="fig|547559.17.peg.2368"/>
<dbReference type="Proteomes" id="UP000001879">
    <property type="component" value="Chromosome"/>
</dbReference>
<dbReference type="KEGG" id="nmg:Nmag_1675"/>
<keyword evidence="1" id="KW-1133">Transmembrane helix</keyword>
<keyword evidence="1" id="KW-0812">Transmembrane</keyword>
<organism evidence="2 4">
    <name type="scientific">Natrialba magadii (strain ATCC 43099 / DSM 3394 / CCM 3739 / CIP 104546 / IAM 13178 / JCM 8861 / NBRC 102185 / NCIMB 2190 / MS3)</name>
    <name type="common">Natronobacterium magadii</name>
    <dbReference type="NCBI Taxonomy" id="547559"/>
    <lineage>
        <taxon>Archaea</taxon>
        <taxon>Methanobacteriati</taxon>
        <taxon>Methanobacteriota</taxon>
        <taxon>Stenosarchaea group</taxon>
        <taxon>Halobacteria</taxon>
        <taxon>Halobacteriales</taxon>
        <taxon>Natrialbaceae</taxon>
        <taxon>Natrialba</taxon>
    </lineage>
</organism>
<feature type="transmembrane region" description="Helical" evidence="1">
    <location>
        <begin position="40"/>
        <end position="59"/>
    </location>
</feature>
<reference evidence="2 4" key="2">
    <citation type="journal article" date="2012" name="BMC Genomics">
        <title>A comparative genomics perspective on the genetic content of the alkaliphilic haloarchaeon Natrialba magadii ATCC 43099T.</title>
        <authorList>
            <person name="Siddaramappa S."/>
            <person name="Challacombe J.F."/>
            <person name="Decastro R.E."/>
            <person name="Pfeiffer F."/>
            <person name="Sastre D.E."/>
            <person name="Gimenez M.I."/>
            <person name="Paggi R.A."/>
            <person name="Detter J.C."/>
            <person name="Davenport K.W."/>
            <person name="Goodwin L.A."/>
            <person name="Kyrpides N."/>
            <person name="Tapia R."/>
            <person name="Pitluck S."/>
            <person name="Lucas S."/>
            <person name="Woyke T."/>
            <person name="Maupin-Furlow J.A."/>
        </authorList>
    </citation>
    <scope>NUCLEOTIDE SEQUENCE [LARGE SCALE GENOMIC DNA]</scope>
    <source>
        <strain evidence="2">ATCC 43099</strain>
        <strain evidence="4">ATCC 43099 / DSM 3394 / CCM 3739 / CIP 104546 / IAM 13178 / JCM 8861 / NBRC 102185 / NCIMB 2190 / MS3</strain>
    </source>
</reference>
<proteinExistence type="predicted"/>
<dbReference type="EMBL" id="CP001932">
    <property type="protein sequence ID" value="ADD05251.1"/>
    <property type="molecule type" value="Genomic_DNA"/>
</dbReference>
<name>D3SUJ3_NATMM</name>
<accession>D3SUJ3</accession>
<sequence>MSGVLYMDFPNHRVFAMYLVAAIAGLLGWRAFLPHLNGGVVLVLAIGVLALLFFVDSYLSNERTV</sequence>
<dbReference type="Proteomes" id="UP000011543">
    <property type="component" value="Unassembled WGS sequence"/>
</dbReference>